<feature type="binding site" evidence="6">
    <location>
        <begin position="86"/>
        <end position="90"/>
    </location>
    <ligand>
        <name>ATP</name>
        <dbReference type="ChEBI" id="CHEBI:30616"/>
    </ligand>
</feature>
<dbReference type="NCBIfam" id="TIGR02348">
    <property type="entry name" value="GroEL"/>
    <property type="match status" value="1"/>
</dbReference>
<dbReference type="InterPro" id="IPR027413">
    <property type="entry name" value="GROEL-like_equatorial_sf"/>
</dbReference>
<dbReference type="SMR" id="A0A0F3PAM4"/>
<evidence type="ECO:0000256" key="7">
    <source>
        <dbReference type="RuleBase" id="RU000418"/>
    </source>
</evidence>
<dbReference type="InterPro" id="IPR027409">
    <property type="entry name" value="GroEL-like_apical_dom_sf"/>
</dbReference>
<dbReference type="PRINTS" id="PR00298">
    <property type="entry name" value="CHAPERONIN60"/>
</dbReference>
<comment type="subcellular location">
    <subcellularLocation>
        <location evidence="6">Cytoplasm</location>
    </subcellularLocation>
</comment>
<comment type="caution">
    <text evidence="10">The sequence shown here is derived from an EMBL/GenBank/DDBJ whole genome shotgun (WGS) entry which is preliminary data.</text>
</comment>
<dbReference type="SUPFAM" id="SSF48592">
    <property type="entry name" value="GroEL equatorial domain-like"/>
    <property type="match status" value="1"/>
</dbReference>
<feature type="binding site" evidence="6">
    <location>
        <begin position="29"/>
        <end position="32"/>
    </location>
    <ligand>
        <name>ATP</name>
        <dbReference type="ChEBI" id="CHEBI:30616"/>
    </ligand>
</feature>
<dbReference type="GO" id="GO:0051082">
    <property type="term" value="F:unfolded protein binding"/>
    <property type="evidence" value="ECO:0007669"/>
    <property type="project" value="UniProtKB-UniRule"/>
</dbReference>
<evidence type="ECO:0000256" key="5">
    <source>
        <dbReference type="ARBA" id="ARBA00023235"/>
    </source>
</evidence>
<keyword evidence="2 6" id="KW-0547">Nucleotide-binding</keyword>
<dbReference type="GO" id="GO:0042026">
    <property type="term" value="P:protein refolding"/>
    <property type="evidence" value="ECO:0007669"/>
    <property type="project" value="UniProtKB-UniRule"/>
</dbReference>
<dbReference type="InterPro" id="IPR027410">
    <property type="entry name" value="TCP-1-like_intermed_sf"/>
</dbReference>
<dbReference type="GO" id="GO:0005737">
    <property type="term" value="C:cytoplasm"/>
    <property type="evidence" value="ECO:0007669"/>
    <property type="project" value="UniProtKB-SubCell"/>
</dbReference>
<keyword evidence="4 6" id="KW-0143">Chaperone</keyword>
<feature type="binding site" evidence="6">
    <location>
        <position position="50"/>
    </location>
    <ligand>
        <name>ATP</name>
        <dbReference type="ChEBI" id="CHEBI:30616"/>
    </ligand>
</feature>
<dbReference type="PANTHER" id="PTHR45633">
    <property type="entry name" value="60 KDA HEAT SHOCK PROTEIN, MITOCHONDRIAL"/>
    <property type="match status" value="1"/>
</dbReference>
<dbReference type="GO" id="GO:0140662">
    <property type="term" value="F:ATP-dependent protein folding chaperone"/>
    <property type="evidence" value="ECO:0007669"/>
    <property type="project" value="InterPro"/>
</dbReference>
<keyword evidence="3 6" id="KW-0067">ATP-binding</keyword>
<dbReference type="Gene3D" id="1.10.560.10">
    <property type="entry name" value="GroEL-like equatorial domain"/>
    <property type="match status" value="1"/>
</dbReference>
<feature type="binding site" evidence="6">
    <location>
        <position position="418"/>
    </location>
    <ligand>
        <name>ATP</name>
        <dbReference type="ChEBI" id="CHEBI:30616"/>
    </ligand>
</feature>
<comment type="subunit">
    <text evidence="6 8">Forms a cylinder of 14 subunits composed of two heptameric rings stacked back-to-back. Interacts with the co-chaperonin GroES.</text>
</comment>
<comment type="function">
    <text evidence="6 8">Together with its co-chaperonin GroES, plays an essential role in assisting protein folding. The GroEL-GroES system forms a nano-cage that allows encapsulation of the non-native substrate proteins and provides a physical environment optimized to promote and accelerate protein folding.</text>
</comment>
<reference evidence="10 11" key="1">
    <citation type="submission" date="2015-01" db="EMBL/GenBank/DDBJ databases">
        <title>Genome Sequencing of Rickettsiales.</title>
        <authorList>
            <person name="Daugherty S.C."/>
            <person name="Su Q."/>
            <person name="Abolude K."/>
            <person name="Beier-Sexton M."/>
            <person name="Carlyon J.A."/>
            <person name="Carter R."/>
            <person name="Day N.P."/>
            <person name="Dumler S.J."/>
            <person name="Dyachenko V."/>
            <person name="Godinez A."/>
            <person name="Kurtti T.J."/>
            <person name="Lichay M."/>
            <person name="Mullins K.E."/>
            <person name="Ott S."/>
            <person name="Pappas-Brown V."/>
            <person name="Paris D.H."/>
            <person name="Patel P."/>
            <person name="Richards A.L."/>
            <person name="Sadzewicz L."/>
            <person name="Sears K."/>
            <person name="Seidman D."/>
            <person name="Sengamalay N."/>
            <person name="Stenos J."/>
            <person name="Tallon L.J."/>
            <person name="Vincent G."/>
            <person name="Fraser C.M."/>
            <person name="Munderloh U."/>
            <person name="Dunning-Hotopp J.C."/>
        </authorList>
    </citation>
    <scope>NUCLEOTIDE SEQUENCE [LARGE SCALE GENOMIC DNA]</scope>
    <source>
        <strain evidence="10 11">TA716</strain>
    </source>
</reference>
<evidence type="ECO:0000256" key="2">
    <source>
        <dbReference type="ARBA" id="ARBA00022741"/>
    </source>
</evidence>
<dbReference type="EMBL" id="LAOA01000024">
    <property type="protein sequence ID" value="KJV76294.1"/>
    <property type="molecule type" value="Genomic_DNA"/>
</dbReference>
<evidence type="ECO:0000256" key="4">
    <source>
        <dbReference type="ARBA" id="ARBA00023186"/>
    </source>
</evidence>
<dbReference type="NCBIfam" id="NF009489">
    <property type="entry name" value="PRK12851.1"/>
    <property type="match status" value="1"/>
</dbReference>
<evidence type="ECO:0000256" key="1">
    <source>
        <dbReference type="ARBA" id="ARBA00006607"/>
    </source>
</evidence>
<dbReference type="GeneID" id="89459258"/>
<dbReference type="NCBIfam" id="NF000592">
    <property type="entry name" value="PRK00013.1"/>
    <property type="match status" value="1"/>
</dbReference>
<dbReference type="FunFam" id="3.50.7.10:FF:000001">
    <property type="entry name" value="60 kDa chaperonin"/>
    <property type="match status" value="1"/>
</dbReference>
<evidence type="ECO:0000313" key="11">
    <source>
        <dbReference type="Proteomes" id="UP000033671"/>
    </source>
</evidence>
<feature type="binding site" evidence="6">
    <location>
        <position position="499"/>
    </location>
    <ligand>
        <name>ATP</name>
        <dbReference type="ChEBI" id="CHEBI:30616"/>
    </ligand>
</feature>
<dbReference type="PROSITE" id="PS00296">
    <property type="entry name" value="CHAPERONINS_CPN60"/>
    <property type="match status" value="1"/>
</dbReference>
<dbReference type="NCBIfam" id="NF009488">
    <property type="entry name" value="PRK12850.1"/>
    <property type="match status" value="1"/>
</dbReference>
<keyword evidence="6" id="KW-0963">Cytoplasm</keyword>
<evidence type="ECO:0000256" key="3">
    <source>
        <dbReference type="ARBA" id="ARBA00022840"/>
    </source>
</evidence>
<dbReference type="CDD" id="cd03344">
    <property type="entry name" value="GroEL"/>
    <property type="match status" value="1"/>
</dbReference>
<dbReference type="Proteomes" id="UP000033671">
    <property type="component" value="Unassembled WGS sequence"/>
</dbReference>
<evidence type="ECO:0000313" key="10">
    <source>
        <dbReference type="EMBL" id="KJV76294.1"/>
    </source>
</evidence>
<dbReference type="GO" id="GO:0016853">
    <property type="term" value="F:isomerase activity"/>
    <property type="evidence" value="ECO:0007669"/>
    <property type="project" value="UniProtKB-KW"/>
</dbReference>
<dbReference type="InterPro" id="IPR001844">
    <property type="entry name" value="Cpn60/GroEL"/>
</dbReference>
<dbReference type="InterPro" id="IPR018370">
    <property type="entry name" value="Chaperonin_Cpn60_CS"/>
</dbReference>
<dbReference type="GO" id="GO:0005524">
    <property type="term" value="F:ATP binding"/>
    <property type="evidence" value="ECO:0007669"/>
    <property type="project" value="UniProtKB-UniRule"/>
</dbReference>
<dbReference type="SUPFAM" id="SSF54849">
    <property type="entry name" value="GroEL-intermediate domain like"/>
    <property type="match status" value="1"/>
</dbReference>
<name>A0A0F3PAM4_ORITS</name>
<dbReference type="SUPFAM" id="SSF52029">
    <property type="entry name" value="GroEL apical domain-like"/>
    <property type="match status" value="1"/>
</dbReference>
<dbReference type="RefSeq" id="WP_012460965.1">
    <property type="nucleotide sequence ID" value="NZ_LAOA01000024.1"/>
</dbReference>
<organism evidence="10 11">
    <name type="scientific">Orientia tsutsugamushi str. TA716</name>
    <dbReference type="NCBI Taxonomy" id="1359175"/>
    <lineage>
        <taxon>Bacteria</taxon>
        <taxon>Pseudomonadati</taxon>
        <taxon>Pseudomonadota</taxon>
        <taxon>Alphaproteobacteria</taxon>
        <taxon>Rickettsiales</taxon>
        <taxon>Rickettsiaceae</taxon>
        <taxon>Rickettsieae</taxon>
        <taxon>Orientia</taxon>
    </lineage>
</organism>
<dbReference type="InterPro" id="IPR002423">
    <property type="entry name" value="Cpn60/GroEL/TCP-1"/>
</dbReference>
<dbReference type="Gene3D" id="3.50.7.10">
    <property type="entry name" value="GroEL"/>
    <property type="match status" value="1"/>
</dbReference>
<dbReference type="NCBIfam" id="NF009487">
    <property type="entry name" value="PRK12849.1"/>
    <property type="match status" value="1"/>
</dbReference>
<sequence>MSKQIVHGDQCRKKIIEGINVVANAVGITLGPKGRCVAIEQSYGPPKITKDGVSVAKAIQLKDKSLNVGAQFVISVASKTADVAGDGTTTATVIADAAVRELNKAEVAGIDIQEVRKGAEKAVEAVIADVRKNSSPVKNEEEIAQVATVSSNGDREIGEKIANAMKQVGQEGVITVEDSKNFNFEVEVVKGMRFDRGYISQYFATNREKMITEFENPYILLLDQKVSTVQPLVPVLEAVAHTGKPLVLIADDVDGEALTALILNNLKGSIKVVAVKAPGFGDRKKEMLEDIAILTNGEVITEQLGIKLEKVNDTSKLGTANRVIVTKDHTTIVHDKNNSDIEKKVNSRCEQIREAIKDTTSDYEKEKLQERLAKLRNGVAVLKVGGATEVEQKERKDRVEDALHATRAAVEEGIVPGGGVALFYASRVLDSLKFDNEDQRVGINIIKKVLEAPVRQIVKNAGGKEDVVVNELSKSNDKNRGFDARTMQYVDMIKAGIVDPTKVVRTALQDAFSVASLVIATSAMITDHEEDNNTGNRSGGGVGGGHHGGMGGMDF</sequence>
<dbReference type="HAMAP" id="MF_00600">
    <property type="entry name" value="CH60"/>
    <property type="match status" value="1"/>
</dbReference>
<dbReference type="Pfam" id="PF00118">
    <property type="entry name" value="Cpn60_TCP1"/>
    <property type="match status" value="1"/>
</dbReference>
<comment type="similarity">
    <text evidence="1 6 7">Belongs to the chaperonin (HSP60) family.</text>
</comment>
<accession>A0A0F3PAM4</accession>
<dbReference type="PATRIC" id="fig|1359175.3.peg.1646"/>
<dbReference type="AlphaFoldDB" id="A0A0F3PAM4"/>
<evidence type="ECO:0000256" key="8">
    <source>
        <dbReference type="RuleBase" id="RU000419"/>
    </source>
</evidence>
<protein>
    <recommendedName>
        <fullName evidence="6">Chaperonin GroEL</fullName>
        <ecNumber evidence="6">5.6.1.7</ecNumber>
    </recommendedName>
    <alternativeName>
        <fullName evidence="6">60 kDa chaperonin</fullName>
    </alternativeName>
    <alternativeName>
        <fullName evidence="6">Chaperonin-60</fullName>
        <shortName evidence="6">Cpn60</shortName>
    </alternativeName>
</protein>
<proteinExistence type="inferred from homology"/>
<feature type="compositionally biased region" description="Gly residues" evidence="9">
    <location>
        <begin position="537"/>
        <end position="555"/>
    </location>
</feature>
<comment type="caution">
    <text evidence="6">Lacks conserved residue(s) required for the propagation of feature annotation.</text>
</comment>
<feature type="region of interest" description="Disordered" evidence="9">
    <location>
        <begin position="528"/>
        <end position="555"/>
    </location>
</feature>
<evidence type="ECO:0000256" key="6">
    <source>
        <dbReference type="HAMAP-Rule" id="MF_00600"/>
    </source>
</evidence>
<dbReference type="Gene3D" id="3.30.260.10">
    <property type="entry name" value="TCP-1-like chaperonin intermediate domain"/>
    <property type="match status" value="1"/>
</dbReference>
<evidence type="ECO:0000256" key="9">
    <source>
        <dbReference type="SAM" id="MobiDB-lite"/>
    </source>
</evidence>
<gene>
    <name evidence="6 10" type="primary">groL</name>
    <name evidence="6" type="synonym">groEL</name>
    <name evidence="10" type="ORF">OTSTA716_0844</name>
</gene>
<dbReference type="EC" id="5.6.1.7" evidence="6"/>
<keyword evidence="5 6" id="KW-0413">Isomerase</keyword>